<evidence type="ECO:0000256" key="1">
    <source>
        <dbReference type="ARBA" id="ARBA00022679"/>
    </source>
</evidence>
<dbReference type="GO" id="GO:0016874">
    <property type="term" value="F:ligase activity"/>
    <property type="evidence" value="ECO:0007669"/>
    <property type="project" value="UniProtKB-KW"/>
</dbReference>
<dbReference type="CDD" id="cd05401">
    <property type="entry name" value="NT_GlnE_GlnD_like"/>
    <property type="match status" value="2"/>
</dbReference>
<name>A0ABV7FNB0_9ALTE</name>
<feature type="region of interest" description="Adenylyl transferase" evidence="7">
    <location>
        <begin position="461"/>
        <end position="974"/>
    </location>
</feature>
<dbReference type="PANTHER" id="PTHR30621">
    <property type="entry name" value="GLUTAMINE SYNTHETASE ADENYLYLTRANSFERASE"/>
    <property type="match status" value="1"/>
</dbReference>
<evidence type="ECO:0000256" key="3">
    <source>
        <dbReference type="ARBA" id="ARBA00022741"/>
    </source>
</evidence>
<evidence type="ECO:0000256" key="6">
    <source>
        <dbReference type="ARBA" id="ARBA00023268"/>
    </source>
</evidence>
<dbReference type="GO" id="GO:0047388">
    <property type="term" value="F:[glutamine synthetase]-adenylyl-L-tyrosine phosphorylase activity"/>
    <property type="evidence" value="ECO:0007669"/>
    <property type="project" value="UniProtKB-EC"/>
</dbReference>
<keyword evidence="11" id="KW-1185">Reference proteome</keyword>
<comment type="cofactor">
    <cofactor evidence="7">
        <name>Mg(2+)</name>
        <dbReference type="ChEBI" id="CHEBI:18420"/>
    </cofactor>
</comment>
<dbReference type="InterPro" id="IPR043519">
    <property type="entry name" value="NT_sf"/>
</dbReference>
<keyword evidence="6 7" id="KW-0511">Multifunctional enzyme</keyword>
<keyword evidence="3 7" id="KW-0547">Nucleotide-binding</keyword>
<dbReference type="InterPro" id="IPR023057">
    <property type="entry name" value="GlnE"/>
</dbReference>
<dbReference type="GO" id="GO:0008882">
    <property type="term" value="F:[glutamate-ammonia-ligase] adenylyltransferase activity"/>
    <property type="evidence" value="ECO:0007669"/>
    <property type="project" value="UniProtKB-EC"/>
</dbReference>
<dbReference type="NCBIfam" id="NF008292">
    <property type="entry name" value="PRK11072.1"/>
    <property type="match status" value="1"/>
</dbReference>
<dbReference type="SUPFAM" id="SSF81301">
    <property type="entry name" value="Nucleotidyltransferase"/>
    <property type="match status" value="2"/>
</dbReference>
<dbReference type="Gene3D" id="3.30.460.10">
    <property type="entry name" value="Beta Polymerase, domain 2"/>
    <property type="match status" value="2"/>
</dbReference>
<evidence type="ECO:0000256" key="4">
    <source>
        <dbReference type="ARBA" id="ARBA00022840"/>
    </source>
</evidence>
<feature type="domain" description="PII-uridylyltransferase/Glutamine-synthetase adenylyltransferase" evidence="9">
    <location>
        <begin position="845"/>
        <end position="948"/>
    </location>
</feature>
<evidence type="ECO:0000259" key="9">
    <source>
        <dbReference type="Pfam" id="PF08335"/>
    </source>
</evidence>
<dbReference type="HAMAP" id="MF_00802">
    <property type="entry name" value="GlnE"/>
    <property type="match status" value="1"/>
</dbReference>
<dbReference type="Gene3D" id="1.20.120.330">
    <property type="entry name" value="Nucleotidyltransferases domain 2"/>
    <property type="match status" value="2"/>
</dbReference>
<feature type="domain" description="Glutamate-ammonia ligase adenylyltransferase repeated" evidence="8">
    <location>
        <begin position="565"/>
        <end position="823"/>
    </location>
</feature>
<dbReference type="PANTHER" id="PTHR30621:SF0">
    <property type="entry name" value="BIFUNCTIONAL GLUTAMINE SYNTHETASE ADENYLYLTRANSFERASE_ADENYLYL-REMOVING ENZYME"/>
    <property type="match status" value="1"/>
</dbReference>
<evidence type="ECO:0000313" key="11">
    <source>
        <dbReference type="Proteomes" id="UP001595478"/>
    </source>
</evidence>
<dbReference type="EMBL" id="JBHRSW010000006">
    <property type="protein sequence ID" value="MFC3120849.1"/>
    <property type="molecule type" value="Genomic_DNA"/>
</dbReference>
<evidence type="ECO:0000256" key="5">
    <source>
        <dbReference type="ARBA" id="ARBA00022842"/>
    </source>
</evidence>
<dbReference type="InterPro" id="IPR013546">
    <property type="entry name" value="PII_UdlTrfase/GS_AdlTrfase"/>
</dbReference>
<keyword evidence="4 7" id="KW-0067">ATP-binding</keyword>
<reference evidence="11" key="1">
    <citation type="journal article" date="2019" name="Int. J. Syst. Evol. Microbiol.">
        <title>The Global Catalogue of Microorganisms (GCM) 10K type strain sequencing project: providing services to taxonomists for standard genome sequencing and annotation.</title>
        <authorList>
            <consortium name="The Broad Institute Genomics Platform"/>
            <consortium name="The Broad Institute Genome Sequencing Center for Infectious Disease"/>
            <person name="Wu L."/>
            <person name="Ma J."/>
        </authorList>
    </citation>
    <scope>NUCLEOTIDE SEQUENCE [LARGE SCALE GENOMIC DNA]</scope>
    <source>
        <strain evidence="11">KCTC 52473</strain>
    </source>
</reference>
<dbReference type="Pfam" id="PF03710">
    <property type="entry name" value="GlnE"/>
    <property type="match status" value="2"/>
</dbReference>
<gene>
    <name evidence="7 10" type="primary">glnE</name>
    <name evidence="10" type="ORF">ACFOHL_04415</name>
</gene>
<dbReference type="RefSeq" id="WP_376918992.1">
    <property type="nucleotide sequence ID" value="NZ_JBHRSW010000006.1"/>
</dbReference>
<organism evidence="10 11">
    <name type="scientific">Agaribacter flavus</name>
    <dbReference type="NCBI Taxonomy" id="1902781"/>
    <lineage>
        <taxon>Bacteria</taxon>
        <taxon>Pseudomonadati</taxon>
        <taxon>Pseudomonadota</taxon>
        <taxon>Gammaproteobacteria</taxon>
        <taxon>Alteromonadales</taxon>
        <taxon>Alteromonadaceae</taxon>
        <taxon>Agaribacter</taxon>
    </lineage>
</organism>
<evidence type="ECO:0000256" key="2">
    <source>
        <dbReference type="ARBA" id="ARBA00022695"/>
    </source>
</evidence>
<dbReference type="SUPFAM" id="SSF81593">
    <property type="entry name" value="Nucleotidyltransferase substrate binding subunit/domain"/>
    <property type="match status" value="2"/>
</dbReference>
<keyword evidence="10" id="KW-0436">Ligase</keyword>
<feature type="domain" description="Glutamate-ammonia ligase adenylyltransferase repeated" evidence="8">
    <location>
        <begin position="36"/>
        <end position="281"/>
    </location>
</feature>
<comment type="function">
    <text evidence="7">Involved in the regulation of glutamine synthetase GlnA, a key enzyme in the process to assimilate ammonia. When cellular nitrogen levels are high, the C-terminal adenylyl transferase (AT) inactivates GlnA by covalent transfer of an adenylyl group from ATP to specific tyrosine residue of GlnA, thus reducing its activity. Conversely, when nitrogen levels are low, the N-terminal adenylyl removase (AR) activates GlnA by removing the adenylyl group by phosphorolysis, increasing its activity. The regulatory region of GlnE binds the signal transduction protein PII (GlnB) which indicates the nitrogen status of the cell.</text>
</comment>
<proteinExistence type="inferred from homology"/>
<comment type="caution">
    <text evidence="10">The sequence shown here is derived from an EMBL/GenBank/DDBJ whole genome shotgun (WGS) entry which is preliminary data.</text>
</comment>
<dbReference type="EC" id="2.7.7.42" evidence="7"/>
<keyword evidence="1 7" id="KW-0808">Transferase</keyword>
<dbReference type="InterPro" id="IPR005190">
    <property type="entry name" value="GlnE_rpt_dom"/>
</dbReference>
<evidence type="ECO:0000256" key="7">
    <source>
        <dbReference type="HAMAP-Rule" id="MF_00802"/>
    </source>
</evidence>
<dbReference type="Pfam" id="PF08335">
    <property type="entry name" value="GlnD_UR_UTase"/>
    <property type="match status" value="2"/>
</dbReference>
<keyword evidence="2 7" id="KW-0548">Nucleotidyltransferase</keyword>
<sequence>MSLSEADVKLLSDSITKHFPNQHAIDDDFSDECAALSQVFILSDFVCRVAKQFSAQFSAGFYTLINTPNKQQDYYALCKKAAEDSTNELELDTAIRTIRQVQMSLVACADLLELQSIETSMRKVSSLADALIYHTYRWHYHKLAYRYGYPITTEGKKQHLQLMAMGKLGGQELNFSSDIDLIFAYPSVGETNHPRKPIENQVFFIKLAQKLINALDKINQFGQVYRVDMRLRPLGESGPLVIPFSAFENYYQEQGREWERFAMQKMRIINESEEENKAFAQELYAIVKPFVYRKYLDFTAIDSIREMKTLIEKEVRRKQIKQNIKLGKGGIREIEFFVQSLQLIHAGRHPACQQKSLIDALEALKSAAFIDAPDYSRLREHYLSLRKIEQYLQIFDDAQTQTLPQSEINQARLTRLLKKQNYQQCVEEIERIMDDVHTLFKYVIATPDEQDTPAADIQTMYHDLWLLQLVENEQITILSTVLCEAHSRVLINALNNFKEKVNKSSLSENAQRSLARLIPVLLAELCESEQGSFSNKVTGIFKIITTILGRTTYIDLLEQSIDARQRLIQLCEKSTWLATQIAHFPMLLDELLHPSYLSPDTRSLEEVKHTYKADLRQFLLRVSKEDDEAQMDALRQFKHIHQLRIAAADVSDTISINKVSDHLTVLAEVIIEEVVLQAWQHTSGKFGHPKLDSIDESFAIVGYGKLGGYELSYGSDLDIVCLYNAKRDDSTDHSGTRNPISNQQFFVKLVQRISHLCITQTYQGILYEIDLRLRPSGNSGLLISHINSFEEYQQSEAWTWEHQALVRARVIYGNGSIQTAFERIRHQVLCQARDTQKLAKDIYDMREKMRTHLDKTSKHHVDIKQTRGGIVDIEFGVQFLVLLYASEFPALAKWSDNLRILEEVKLAGLYPNDAIDSLKSCFLNLRNIGHKLQLDEKETNELSENLREILSSVEQNSPMFSLVESLKLGNVESV</sequence>
<feature type="domain" description="PII-uridylyltransferase/Glutamine-synthetase adenylyltransferase" evidence="9">
    <location>
        <begin position="305"/>
        <end position="443"/>
    </location>
</feature>
<comment type="similarity">
    <text evidence="7">Belongs to the GlnE family.</text>
</comment>
<accession>A0ABV7FNB0</accession>
<dbReference type="EC" id="2.7.7.89" evidence="7"/>
<keyword evidence="5 7" id="KW-0460">Magnesium</keyword>
<comment type="catalytic activity">
    <reaction evidence="7">
        <text>[glutamine synthetase]-O(4)-(5'-adenylyl)-L-tyrosine + phosphate = [glutamine synthetase]-L-tyrosine + ADP</text>
        <dbReference type="Rhea" id="RHEA:43716"/>
        <dbReference type="Rhea" id="RHEA-COMP:10660"/>
        <dbReference type="Rhea" id="RHEA-COMP:10661"/>
        <dbReference type="ChEBI" id="CHEBI:43474"/>
        <dbReference type="ChEBI" id="CHEBI:46858"/>
        <dbReference type="ChEBI" id="CHEBI:83624"/>
        <dbReference type="ChEBI" id="CHEBI:456216"/>
        <dbReference type="EC" id="2.7.7.89"/>
    </reaction>
</comment>
<evidence type="ECO:0000313" key="10">
    <source>
        <dbReference type="EMBL" id="MFC3120849.1"/>
    </source>
</evidence>
<feature type="region of interest" description="Adenylyl removase" evidence="7">
    <location>
        <begin position="1"/>
        <end position="448"/>
    </location>
</feature>
<dbReference type="Proteomes" id="UP001595478">
    <property type="component" value="Unassembled WGS sequence"/>
</dbReference>
<protein>
    <recommendedName>
        <fullName evidence="7">Bifunctional glutamine synthetase adenylyltransferase/adenylyl-removing enzyme</fullName>
    </recommendedName>
    <alternativeName>
        <fullName evidence="7">ATP:glutamine synthetase adenylyltransferase</fullName>
    </alternativeName>
    <alternativeName>
        <fullName evidence="7">ATase</fullName>
    </alternativeName>
    <domain>
        <recommendedName>
            <fullName evidence="7">Glutamine synthetase adenylyl-L-tyrosine phosphorylase</fullName>
            <ecNumber evidence="7">2.7.7.89</ecNumber>
        </recommendedName>
        <alternativeName>
            <fullName evidence="7">Adenylyl removase</fullName>
            <shortName evidence="7">AR</shortName>
            <shortName evidence="7">AT-N</shortName>
        </alternativeName>
    </domain>
    <domain>
        <recommendedName>
            <fullName evidence="7">Glutamine synthetase adenylyl transferase</fullName>
            <ecNumber evidence="7">2.7.7.42</ecNumber>
        </recommendedName>
        <alternativeName>
            <fullName evidence="7">Adenylyl transferase</fullName>
            <shortName evidence="7">AT</shortName>
            <shortName evidence="7">AT-C</shortName>
        </alternativeName>
    </domain>
</protein>
<evidence type="ECO:0000259" key="8">
    <source>
        <dbReference type="Pfam" id="PF03710"/>
    </source>
</evidence>
<dbReference type="Gene3D" id="1.20.120.1510">
    <property type="match status" value="1"/>
</dbReference>
<comment type="catalytic activity">
    <reaction evidence="7">
        <text>[glutamine synthetase]-L-tyrosine + ATP = [glutamine synthetase]-O(4)-(5'-adenylyl)-L-tyrosine + diphosphate</text>
        <dbReference type="Rhea" id="RHEA:18589"/>
        <dbReference type="Rhea" id="RHEA-COMP:10660"/>
        <dbReference type="Rhea" id="RHEA-COMP:10661"/>
        <dbReference type="ChEBI" id="CHEBI:30616"/>
        <dbReference type="ChEBI" id="CHEBI:33019"/>
        <dbReference type="ChEBI" id="CHEBI:46858"/>
        <dbReference type="ChEBI" id="CHEBI:83624"/>
        <dbReference type="EC" id="2.7.7.42"/>
    </reaction>
</comment>